<sequence length="234" mass="27032">MSKYDPRTLFFTTFIYILLLAMMRKYSDIAALLPFLIGHILLFSIKKENLKRVLKYSITLFLSIIFINYFLIGRDLEYIVVGVFRFLGIIFIAVTLVSSIDIDEIGFVMESFLSPLKIFKIPVNSIAVITALGLKFIPLLQEEGQRIYLAQKARGLDFELMGIGERVKSVINLFFPVVVSGIQKAFHIATAMEVRGYGNEMKRTRLREYIFSKKDYLYISFIGILLFMRVIFID</sequence>
<feature type="transmembrane region" description="Helical" evidence="5">
    <location>
        <begin position="29"/>
        <end position="46"/>
    </location>
</feature>
<protein>
    <submittedName>
        <fullName evidence="6">Energy-coupling factor transporter transmembrane protein EcfT</fullName>
    </submittedName>
</protein>
<evidence type="ECO:0000256" key="3">
    <source>
        <dbReference type="ARBA" id="ARBA00022989"/>
    </source>
</evidence>
<gene>
    <name evidence="6" type="primary">ecfT</name>
    <name evidence="6" type="ORF">NCTC10723_00660</name>
</gene>
<dbReference type="Proteomes" id="UP000255328">
    <property type="component" value="Unassembled WGS sequence"/>
</dbReference>
<feature type="transmembrane region" description="Helical" evidence="5">
    <location>
        <begin position="215"/>
        <end position="233"/>
    </location>
</feature>
<dbReference type="EMBL" id="UGGU01000003">
    <property type="protein sequence ID" value="STO31215.1"/>
    <property type="molecule type" value="Genomic_DNA"/>
</dbReference>
<organism evidence="6 7">
    <name type="scientific">Fusobacterium necrogenes</name>
    <dbReference type="NCBI Taxonomy" id="858"/>
    <lineage>
        <taxon>Bacteria</taxon>
        <taxon>Fusobacteriati</taxon>
        <taxon>Fusobacteriota</taxon>
        <taxon>Fusobacteriia</taxon>
        <taxon>Fusobacteriales</taxon>
        <taxon>Fusobacteriaceae</taxon>
        <taxon>Fusobacterium</taxon>
    </lineage>
</organism>
<evidence type="ECO:0000256" key="4">
    <source>
        <dbReference type="ARBA" id="ARBA00023136"/>
    </source>
</evidence>
<dbReference type="AlphaFoldDB" id="A0A377GW90"/>
<keyword evidence="4 5" id="KW-0472">Membrane</keyword>
<dbReference type="RefSeq" id="WP_115269313.1">
    <property type="nucleotide sequence ID" value="NZ_UGGU01000003.1"/>
</dbReference>
<feature type="transmembrane region" description="Helical" evidence="5">
    <location>
        <begin position="53"/>
        <end position="72"/>
    </location>
</feature>
<name>A0A377GW90_9FUSO</name>
<evidence type="ECO:0000313" key="7">
    <source>
        <dbReference type="Proteomes" id="UP000255328"/>
    </source>
</evidence>
<dbReference type="GO" id="GO:0005886">
    <property type="term" value="C:plasma membrane"/>
    <property type="evidence" value="ECO:0007669"/>
    <property type="project" value="TreeGrafter"/>
</dbReference>
<accession>A0A377GW90</accession>
<dbReference type="InterPro" id="IPR003339">
    <property type="entry name" value="ABC/ECF_trnsptr_transmembrane"/>
</dbReference>
<reference evidence="6 7" key="1">
    <citation type="submission" date="2018-06" db="EMBL/GenBank/DDBJ databases">
        <authorList>
            <consortium name="Pathogen Informatics"/>
            <person name="Doyle S."/>
        </authorList>
    </citation>
    <scope>NUCLEOTIDE SEQUENCE [LARGE SCALE GENOMIC DNA]</scope>
    <source>
        <strain evidence="6 7">NCTC10723</strain>
    </source>
</reference>
<dbReference type="PANTHER" id="PTHR33514">
    <property type="entry name" value="PROTEIN ABCI12, CHLOROPLASTIC"/>
    <property type="match status" value="1"/>
</dbReference>
<evidence type="ECO:0000256" key="2">
    <source>
        <dbReference type="ARBA" id="ARBA00022692"/>
    </source>
</evidence>
<evidence type="ECO:0000313" key="6">
    <source>
        <dbReference type="EMBL" id="STO31215.1"/>
    </source>
</evidence>
<keyword evidence="3 5" id="KW-1133">Transmembrane helix</keyword>
<feature type="transmembrane region" description="Helical" evidence="5">
    <location>
        <begin position="7"/>
        <end position="23"/>
    </location>
</feature>
<comment type="subcellular location">
    <subcellularLocation>
        <location evidence="1">Membrane</location>
        <topology evidence="1">Multi-pass membrane protein</topology>
    </subcellularLocation>
</comment>
<proteinExistence type="predicted"/>
<feature type="transmembrane region" description="Helical" evidence="5">
    <location>
        <begin position="78"/>
        <end position="100"/>
    </location>
</feature>
<dbReference type="CDD" id="cd16914">
    <property type="entry name" value="EcfT"/>
    <property type="match status" value="1"/>
</dbReference>
<keyword evidence="7" id="KW-1185">Reference proteome</keyword>
<dbReference type="OrthoDB" id="92887at2"/>
<dbReference type="Pfam" id="PF02361">
    <property type="entry name" value="CbiQ"/>
    <property type="match status" value="1"/>
</dbReference>
<keyword evidence="2 5" id="KW-0812">Transmembrane</keyword>
<evidence type="ECO:0000256" key="5">
    <source>
        <dbReference type="SAM" id="Phobius"/>
    </source>
</evidence>
<dbReference type="PANTHER" id="PTHR33514:SF13">
    <property type="entry name" value="PROTEIN ABCI12, CHLOROPLASTIC"/>
    <property type="match status" value="1"/>
</dbReference>
<evidence type="ECO:0000256" key="1">
    <source>
        <dbReference type="ARBA" id="ARBA00004141"/>
    </source>
</evidence>